<evidence type="ECO:0000313" key="2">
    <source>
        <dbReference type="Proteomes" id="UP000886501"/>
    </source>
</evidence>
<reference evidence="1" key="2">
    <citation type="journal article" date="2020" name="Nat. Commun.">
        <title>Large-scale genome sequencing of mycorrhizal fungi provides insights into the early evolution of symbiotic traits.</title>
        <authorList>
            <person name="Miyauchi S."/>
            <person name="Kiss E."/>
            <person name="Kuo A."/>
            <person name="Drula E."/>
            <person name="Kohler A."/>
            <person name="Sanchez-Garcia M."/>
            <person name="Morin E."/>
            <person name="Andreopoulos B."/>
            <person name="Barry K.W."/>
            <person name="Bonito G."/>
            <person name="Buee M."/>
            <person name="Carver A."/>
            <person name="Chen C."/>
            <person name="Cichocki N."/>
            <person name="Clum A."/>
            <person name="Culley D."/>
            <person name="Crous P.W."/>
            <person name="Fauchery L."/>
            <person name="Girlanda M."/>
            <person name="Hayes R.D."/>
            <person name="Keri Z."/>
            <person name="LaButti K."/>
            <person name="Lipzen A."/>
            <person name="Lombard V."/>
            <person name="Magnuson J."/>
            <person name="Maillard F."/>
            <person name="Murat C."/>
            <person name="Nolan M."/>
            <person name="Ohm R.A."/>
            <person name="Pangilinan J."/>
            <person name="Pereira M.F."/>
            <person name="Perotto S."/>
            <person name="Peter M."/>
            <person name="Pfister S."/>
            <person name="Riley R."/>
            <person name="Sitrit Y."/>
            <person name="Stielow J.B."/>
            <person name="Szollosi G."/>
            <person name="Zifcakova L."/>
            <person name="Stursova M."/>
            <person name="Spatafora J.W."/>
            <person name="Tedersoo L."/>
            <person name="Vaario L.M."/>
            <person name="Yamada A."/>
            <person name="Yan M."/>
            <person name="Wang P."/>
            <person name="Xu J."/>
            <person name="Bruns T."/>
            <person name="Baldrian P."/>
            <person name="Vilgalys R."/>
            <person name="Dunand C."/>
            <person name="Henrissat B."/>
            <person name="Grigoriev I.V."/>
            <person name="Hibbett D."/>
            <person name="Nagy L.G."/>
            <person name="Martin F.M."/>
        </authorList>
    </citation>
    <scope>NUCLEOTIDE SEQUENCE</scope>
    <source>
        <strain evidence="1">P2</strain>
    </source>
</reference>
<dbReference type="EMBL" id="MU118284">
    <property type="protein sequence ID" value="KAF9643104.1"/>
    <property type="molecule type" value="Genomic_DNA"/>
</dbReference>
<reference evidence="1" key="1">
    <citation type="submission" date="2019-10" db="EMBL/GenBank/DDBJ databases">
        <authorList>
            <consortium name="DOE Joint Genome Institute"/>
            <person name="Kuo A."/>
            <person name="Miyauchi S."/>
            <person name="Kiss E."/>
            <person name="Drula E."/>
            <person name="Kohler A."/>
            <person name="Sanchez-Garcia M."/>
            <person name="Andreopoulos B."/>
            <person name="Barry K.W."/>
            <person name="Bonito G."/>
            <person name="Buee M."/>
            <person name="Carver A."/>
            <person name="Chen C."/>
            <person name="Cichocki N."/>
            <person name="Clum A."/>
            <person name="Culley D."/>
            <person name="Crous P.W."/>
            <person name="Fauchery L."/>
            <person name="Girlanda M."/>
            <person name="Hayes R."/>
            <person name="Keri Z."/>
            <person name="Labutti K."/>
            <person name="Lipzen A."/>
            <person name="Lombard V."/>
            <person name="Magnuson J."/>
            <person name="Maillard F."/>
            <person name="Morin E."/>
            <person name="Murat C."/>
            <person name="Nolan M."/>
            <person name="Ohm R."/>
            <person name="Pangilinan J."/>
            <person name="Pereira M."/>
            <person name="Perotto S."/>
            <person name="Peter M."/>
            <person name="Riley R."/>
            <person name="Sitrit Y."/>
            <person name="Stielow B."/>
            <person name="Szollosi G."/>
            <person name="Zifcakova L."/>
            <person name="Stursova M."/>
            <person name="Spatafora J.W."/>
            <person name="Tedersoo L."/>
            <person name="Vaario L.-M."/>
            <person name="Yamada A."/>
            <person name="Yan M."/>
            <person name="Wang P."/>
            <person name="Xu J."/>
            <person name="Bruns T."/>
            <person name="Baldrian P."/>
            <person name="Vilgalys R."/>
            <person name="Henrissat B."/>
            <person name="Grigoriev I.V."/>
            <person name="Hibbett D."/>
            <person name="Nagy L.G."/>
            <person name="Martin F.M."/>
        </authorList>
    </citation>
    <scope>NUCLEOTIDE SEQUENCE</scope>
    <source>
        <strain evidence="1">P2</strain>
    </source>
</reference>
<gene>
    <name evidence="1" type="ORF">BDM02DRAFT_3123844</name>
</gene>
<accession>A0ACB6Z072</accession>
<organism evidence="1 2">
    <name type="scientific">Thelephora ganbajun</name>
    <name type="common">Ganba fungus</name>
    <dbReference type="NCBI Taxonomy" id="370292"/>
    <lineage>
        <taxon>Eukaryota</taxon>
        <taxon>Fungi</taxon>
        <taxon>Dikarya</taxon>
        <taxon>Basidiomycota</taxon>
        <taxon>Agaricomycotina</taxon>
        <taxon>Agaricomycetes</taxon>
        <taxon>Thelephorales</taxon>
        <taxon>Thelephoraceae</taxon>
        <taxon>Thelephora</taxon>
    </lineage>
</organism>
<evidence type="ECO:0000313" key="1">
    <source>
        <dbReference type="EMBL" id="KAF9643104.1"/>
    </source>
</evidence>
<protein>
    <submittedName>
        <fullName evidence="1">Uncharacterized protein</fullName>
    </submittedName>
</protein>
<comment type="caution">
    <text evidence="1">The sequence shown here is derived from an EMBL/GenBank/DDBJ whole genome shotgun (WGS) entry which is preliminary data.</text>
</comment>
<keyword evidence="2" id="KW-1185">Reference proteome</keyword>
<proteinExistence type="predicted"/>
<name>A0ACB6Z072_THEGA</name>
<sequence>MEEAPLRREPLTLEVDMVGIQRKFPPIIWGITEPHVTVNAKQMQELVLDWRFALSFWAVQRDWICECYIPPKSTTGNATDPRRLSQLGMDLPQELLDEVLNRLPLDDKYDQLPLRNCSLVAKSWVQPGRRRLFETREIREICCSWLDNIPPTSDGLLQHVHLLPNITSTRMLRIALQSEHHVDVFQYYFLTLHH</sequence>
<dbReference type="Proteomes" id="UP000886501">
    <property type="component" value="Unassembled WGS sequence"/>
</dbReference>